<comment type="catalytic activity">
    <reaction evidence="6">
        <text>cytidine(1402) in 16S rRNA + S-adenosyl-L-methionine = 2'-O-methylcytidine(1402) in 16S rRNA + S-adenosyl-L-homocysteine + H(+)</text>
        <dbReference type="Rhea" id="RHEA:42924"/>
        <dbReference type="Rhea" id="RHEA-COMP:10285"/>
        <dbReference type="Rhea" id="RHEA-COMP:10286"/>
        <dbReference type="ChEBI" id="CHEBI:15378"/>
        <dbReference type="ChEBI" id="CHEBI:57856"/>
        <dbReference type="ChEBI" id="CHEBI:59789"/>
        <dbReference type="ChEBI" id="CHEBI:74495"/>
        <dbReference type="ChEBI" id="CHEBI:82748"/>
        <dbReference type="EC" id="2.1.1.198"/>
    </reaction>
</comment>
<keyword evidence="3 6" id="KW-0489">Methyltransferase</keyword>
<dbReference type="PANTHER" id="PTHR46111">
    <property type="entry name" value="RIBOSOMAL RNA SMALL SUBUNIT METHYLTRANSFERASE I"/>
    <property type="match status" value="1"/>
</dbReference>
<dbReference type="PANTHER" id="PTHR46111:SF1">
    <property type="entry name" value="RIBOSOMAL RNA SMALL SUBUNIT METHYLTRANSFERASE I"/>
    <property type="match status" value="1"/>
</dbReference>
<feature type="domain" description="Tetrapyrrole methylase" evidence="7">
    <location>
        <begin position="8"/>
        <end position="207"/>
    </location>
</feature>
<dbReference type="GO" id="GO:0005737">
    <property type="term" value="C:cytoplasm"/>
    <property type="evidence" value="ECO:0007669"/>
    <property type="project" value="UniProtKB-SubCell"/>
</dbReference>
<dbReference type="Proteomes" id="UP000520814">
    <property type="component" value="Unassembled WGS sequence"/>
</dbReference>
<dbReference type="PROSITE" id="PS01296">
    <property type="entry name" value="RSMI"/>
    <property type="match status" value="1"/>
</dbReference>
<dbReference type="CDD" id="cd11648">
    <property type="entry name" value="RsmI"/>
    <property type="match status" value="1"/>
</dbReference>
<dbReference type="HAMAP" id="MF_01877">
    <property type="entry name" value="16SrRNA_methyltr_I"/>
    <property type="match status" value="1"/>
</dbReference>
<keyword evidence="1 6" id="KW-0963">Cytoplasm</keyword>
<evidence type="ECO:0000256" key="1">
    <source>
        <dbReference type="ARBA" id="ARBA00022490"/>
    </source>
</evidence>
<comment type="caution">
    <text evidence="9">The sequence shown here is derived from an EMBL/GenBank/DDBJ whole genome shotgun (WGS) entry which is preliminary data.</text>
</comment>
<sequence>MPPRAGVLYLIATPIGNLEDITARALRLLGEVAVIAAEDTRVTRKLLAHFDIHTPLVSYHAHSTAGRQDALIARLLAGESVALVSDAGTPCVSDPGAELVVEAIAAGIRIDPIPGASAPLCALIASGLPPGRFVFEGFLPRTKPDFRERVRLVAREERTVVLFEAPPRLVETLKALAAACGDDRPASVGRELTKKFEEHVRGSLAEVIAHFTQTPARGECVIVLGGAPPQPEAEPDADALLTQALDEGLSPKDAARRIADSTGLAKNALYRRALELR</sequence>
<evidence type="ECO:0000256" key="3">
    <source>
        <dbReference type="ARBA" id="ARBA00022603"/>
    </source>
</evidence>
<reference evidence="9 10" key="1">
    <citation type="submission" date="2020-08" db="EMBL/GenBank/DDBJ databases">
        <title>Genomic Encyclopedia of Type Strains, Phase IV (KMG-IV): sequencing the most valuable type-strain genomes for metagenomic binning, comparative biology and taxonomic classification.</title>
        <authorList>
            <person name="Goeker M."/>
        </authorList>
    </citation>
    <scope>NUCLEOTIDE SEQUENCE [LARGE SCALE GENOMIC DNA]</scope>
    <source>
        <strain evidence="9 10">DSM 23562</strain>
    </source>
</reference>
<comment type="subcellular location">
    <subcellularLocation>
        <location evidence="6">Cytoplasm</location>
    </subcellularLocation>
</comment>
<evidence type="ECO:0000256" key="5">
    <source>
        <dbReference type="ARBA" id="ARBA00022691"/>
    </source>
</evidence>
<dbReference type="FunFam" id="3.30.950.10:FF:000002">
    <property type="entry name" value="Ribosomal RNA small subunit methyltransferase I"/>
    <property type="match status" value="1"/>
</dbReference>
<organism evidence="9 10">
    <name type="scientific">Armatimonas rosea</name>
    <dbReference type="NCBI Taxonomy" id="685828"/>
    <lineage>
        <taxon>Bacteria</taxon>
        <taxon>Bacillati</taxon>
        <taxon>Armatimonadota</taxon>
        <taxon>Armatimonadia</taxon>
        <taxon>Armatimonadales</taxon>
        <taxon>Armatimonadaceae</taxon>
        <taxon>Armatimonas</taxon>
    </lineage>
</organism>
<evidence type="ECO:0000259" key="8">
    <source>
        <dbReference type="Pfam" id="PF23016"/>
    </source>
</evidence>
<accession>A0A7W9SLH2</accession>
<keyword evidence="4 6" id="KW-0808">Transferase</keyword>
<dbReference type="RefSeq" id="WP_184192459.1">
    <property type="nucleotide sequence ID" value="NZ_JACHGW010000001.1"/>
</dbReference>
<name>A0A7W9SLH2_ARMRO</name>
<evidence type="ECO:0000256" key="2">
    <source>
        <dbReference type="ARBA" id="ARBA00022552"/>
    </source>
</evidence>
<evidence type="ECO:0000313" key="9">
    <source>
        <dbReference type="EMBL" id="MBB6048836.1"/>
    </source>
</evidence>
<keyword evidence="2 6" id="KW-0698">rRNA processing</keyword>
<dbReference type="Pfam" id="PF23016">
    <property type="entry name" value="RsmI_C"/>
    <property type="match status" value="1"/>
</dbReference>
<protein>
    <recommendedName>
        <fullName evidence="6">Ribosomal RNA small subunit methyltransferase I</fullName>
        <ecNumber evidence="6">2.1.1.198</ecNumber>
    </recommendedName>
    <alternativeName>
        <fullName evidence="6">16S rRNA 2'-O-ribose C1402 methyltransferase</fullName>
    </alternativeName>
    <alternativeName>
        <fullName evidence="6">rRNA (cytidine-2'-O-)-methyltransferase RsmI</fullName>
    </alternativeName>
</protein>
<dbReference type="FunFam" id="3.40.1010.10:FF:000007">
    <property type="entry name" value="Ribosomal RNA small subunit methyltransferase I"/>
    <property type="match status" value="1"/>
</dbReference>
<dbReference type="PIRSF" id="PIRSF005917">
    <property type="entry name" value="MTase_YraL"/>
    <property type="match status" value="1"/>
</dbReference>
<keyword evidence="5 6" id="KW-0949">S-adenosyl-L-methionine</keyword>
<dbReference type="SUPFAM" id="SSF53790">
    <property type="entry name" value="Tetrapyrrole methylase"/>
    <property type="match status" value="1"/>
</dbReference>
<dbReference type="Pfam" id="PF00590">
    <property type="entry name" value="TP_methylase"/>
    <property type="match status" value="1"/>
</dbReference>
<dbReference type="AlphaFoldDB" id="A0A7W9SLH2"/>
<evidence type="ECO:0000256" key="4">
    <source>
        <dbReference type="ARBA" id="ARBA00022679"/>
    </source>
</evidence>
<evidence type="ECO:0000256" key="6">
    <source>
        <dbReference type="HAMAP-Rule" id="MF_01877"/>
    </source>
</evidence>
<dbReference type="InterPro" id="IPR008189">
    <property type="entry name" value="rRNA_ssu_MeTfrase_I"/>
</dbReference>
<dbReference type="Gene3D" id="3.40.1010.10">
    <property type="entry name" value="Cobalt-precorrin-4 Transmethylase, Domain 1"/>
    <property type="match status" value="1"/>
</dbReference>
<feature type="domain" description="RsmI HTH" evidence="8">
    <location>
        <begin position="232"/>
        <end position="277"/>
    </location>
</feature>
<dbReference type="InterPro" id="IPR053910">
    <property type="entry name" value="RsmI_HTH"/>
</dbReference>
<dbReference type="InterPro" id="IPR018063">
    <property type="entry name" value="SAM_MeTrfase_RsmI_CS"/>
</dbReference>
<keyword evidence="10" id="KW-1185">Reference proteome</keyword>
<dbReference type="InterPro" id="IPR014777">
    <property type="entry name" value="4pyrrole_Mease_sub1"/>
</dbReference>
<comment type="similarity">
    <text evidence="6">Belongs to the methyltransferase superfamily. RsmI family.</text>
</comment>
<dbReference type="EMBL" id="JACHGW010000001">
    <property type="protein sequence ID" value="MBB6048836.1"/>
    <property type="molecule type" value="Genomic_DNA"/>
</dbReference>
<dbReference type="InterPro" id="IPR000878">
    <property type="entry name" value="4pyrrol_Mease"/>
</dbReference>
<dbReference type="InterPro" id="IPR035996">
    <property type="entry name" value="4pyrrol_Methylase_sf"/>
</dbReference>
<dbReference type="GO" id="GO:0070677">
    <property type="term" value="F:rRNA (cytosine-2'-O-)-methyltransferase activity"/>
    <property type="evidence" value="ECO:0007669"/>
    <property type="project" value="UniProtKB-UniRule"/>
</dbReference>
<dbReference type="EC" id="2.1.1.198" evidence="6"/>
<proteinExistence type="inferred from homology"/>
<evidence type="ECO:0000259" key="7">
    <source>
        <dbReference type="Pfam" id="PF00590"/>
    </source>
</evidence>
<dbReference type="InterPro" id="IPR014776">
    <property type="entry name" value="4pyrrole_Mease_sub2"/>
</dbReference>
<dbReference type="NCBIfam" id="TIGR00096">
    <property type="entry name" value="16S rRNA (cytidine(1402)-2'-O)-methyltransferase"/>
    <property type="match status" value="1"/>
</dbReference>
<evidence type="ECO:0000313" key="10">
    <source>
        <dbReference type="Proteomes" id="UP000520814"/>
    </source>
</evidence>
<comment type="function">
    <text evidence="6">Catalyzes the 2'-O-methylation of the ribose of cytidine 1402 (C1402) in 16S rRNA.</text>
</comment>
<dbReference type="Gene3D" id="3.30.950.10">
    <property type="entry name" value="Methyltransferase, Cobalt-precorrin-4 Transmethylase, Domain 2"/>
    <property type="match status" value="1"/>
</dbReference>
<gene>
    <name evidence="6" type="primary">rsmI</name>
    <name evidence="9" type="ORF">HNQ39_000598</name>
</gene>